<evidence type="ECO:0000313" key="2">
    <source>
        <dbReference type="Proteomes" id="UP001283361"/>
    </source>
</evidence>
<evidence type="ECO:0000313" key="1">
    <source>
        <dbReference type="EMBL" id="KAK3794490.1"/>
    </source>
</evidence>
<organism evidence="1 2">
    <name type="scientific">Elysia crispata</name>
    <name type="common">lettuce slug</name>
    <dbReference type="NCBI Taxonomy" id="231223"/>
    <lineage>
        <taxon>Eukaryota</taxon>
        <taxon>Metazoa</taxon>
        <taxon>Spiralia</taxon>
        <taxon>Lophotrochozoa</taxon>
        <taxon>Mollusca</taxon>
        <taxon>Gastropoda</taxon>
        <taxon>Heterobranchia</taxon>
        <taxon>Euthyneura</taxon>
        <taxon>Panpulmonata</taxon>
        <taxon>Sacoglossa</taxon>
        <taxon>Placobranchoidea</taxon>
        <taxon>Plakobranchidae</taxon>
        <taxon>Elysia</taxon>
    </lineage>
</organism>
<keyword evidence="2" id="KW-1185">Reference proteome</keyword>
<reference evidence="1" key="1">
    <citation type="journal article" date="2023" name="G3 (Bethesda)">
        <title>A reference genome for the long-term kleptoplast-retaining sea slug Elysia crispata morphotype clarki.</title>
        <authorList>
            <person name="Eastman K.E."/>
            <person name="Pendleton A.L."/>
            <person name="Shaikh M.A."/>
            <person name="Suttiyut T."/>
            <person name="Ogas R."/>
            <person name="Tomko P."/>
            <person name="Gavelis G."/>
            <person name="Widhalm J.R."/>
            <person name="Wisecaver J.H."/>
        </authorList>
    </citation>
    <scope>NUCLEOTIDE SEQUENCE</scope>
    <source>
        <strain evidence="1">ECLA1</strain>
    </source>
</reference>
<comment type="caution">
    <text evidence="1">The sequence shown here is derived from an EMBL/GenBank/DDBJ whole genome shotgun (WGS) entry which is preliminary data.</text>
</comment>
<protein>
    <submittedName>
        <fullName evidence="1">Uncharacterized protein</fullName>
    </submittedName>
</protein>
<dbReference type="EMBL" id="JAWDGP010001105">
    <property type="protein sequence ID" value="KAK3794490.1"/>
    <property type="molecule type" value="Genomic_DNA"/>
</dbReference>
<dbReference type="AlphaFoldDB" id="A0AAE1E5P5"/>
<sequence length="189" mass="21346">MSGLSPSHRRRHLRARHCCDRQGSAVLHRPQTTASTRTGMSLVDERPSRSIRQSENFACFDVFEKPQIDGIKGSMHTETLSLCFDDAKCSAEDQVAVFGKVRTSRVLMFLKNLKLMESKAPCTLRHLVCALMMRNALLKPTDKIILLHSCSLSNTSKISNLSEQKEAQTRDTIQDYRPYGQLHEKGGLR</sequence>
<dbReference type="Proteomes" id="UP001283361">
    <property type="component" value="Unassembled WGS sequence"/>
</dbReference>
<accession>A0AAE1E5P5</accession>
<name>A0AAE1E5P5_9GAST</name>
<proteinExistence type="predicted"/>
<gene>
    <name evidence="1" type="ORF">RRG08_003642</name>
</gene>